<evidence type="ECO:0000256" key="1">
    <source>
        <dbReference type="ARBA" id="ARBA00022676"/>
    </source>
</evidence>
<protein>
    <recommendedName>
        <fullName evidence="5">Glycosyltransferase 61 catalytic domain-containing protein</fullName>
    </recommendedName>
</protein>
<feature type="domain" description="Glycosyltransferase 61 catalytic" evidence="5">
    <location>
        <begin position="177"/>
        <end position="352"/>
    </location>
</feature>
<dbReference type="InterPro" id="IPR007657">
    <property type="entry name" value="Glycosyltransferase_61"/>
</dbReference>
<dbReference type="EMBL" id="KB311659">
    <property type="protein sequence ID" value="ELT88859.1"/>
    <property type="molecule type" value="Genomic_DNA"/>
</dbReference>
<dbReference type="Pfam" id="PF04577">
    <property type="entry name" value="Glyco_transf_61"/>
    <property type="match status" value="1"/>
</dbReference>
<feature type="chain" id="PRO_5008786690" description="Glycosyltransferase 61 catalytic domain-containing protein" evidence="4">
    <location>
        <begin position="21"/>
        <end position="416"/>
    </location>
</feature>
<accession>R7T5X7</accession>
<dbReference type="OrthoDB" id="529273at2759"/>
<keyword evidence="1" id="KW-0328">Glycosyltransferase</keyword>
<reference evidence="8" key="1">
    <citation type="submission" date="2012-12" db="EMBL/GenBank/DDBJ databases">
        <authorList>
            <person name="Hellsten U."/>
            <person name="Grimwood J."/>
            <person name="Chapman J.A."/>
            <person name="Shapiro H."/>
            <person name="Aerts A."/>
            <person name="Otillar R.P."/>
            <person name="Terry A.Y."/>
            <person name="Boore J.L."/>
            <person name="Simakov O."/>
            <person name="Marletaz F."/>
            <person name="Cho S.-J."/>
            <person name="Edsinger-Gonzales E."/>
            <person name="Havlak P."/>
            <person name="Kuo D.-H."/>
            <person name="Larsson T."/>
            <person name="Lv J."/>
            <person name="Arendt D."/>
            <person name="Savage R."/>
            <person name="Osoegawa K."/>
            <person name="de Jong P."/>
            <person name="Lindberg D.R."/>
            <person name="Seaver E.C."/>
            <person name="Weisblat D.A."/>
            <person name="Putnam N.H."/>
            <person name="Grigoriev I.V."/>
            <person name="Rokhsar D.S."/>
        </authorList>
    </citation>
    <scope>NUCLEOTIDE SEQUENCE</scope>
    <source>
        <strain evidence="8">I ESC-2004</strain>
    </source>
</reference>
<keyword evidence="3" id="KW-0325">Glycoprotein</keyword>
<keyword evidence="8" id="KW-1185">Reference proteome</keyword>
<evidence type="ECO:0000313" key="8">
    <source>
        <dbReference type="Proteomes" id="UP000014760"/>
    </source>
</evidence>
<evidence type="ECO:0000313" key="6">
    <source>
        <dbReference type="EMBL" id="ELT88859.1"/>
    </source>
</evidence>
<dbReference type="EnsemblMetazoa" id="CapteT190671">
    <property type="protein sequence ID" value="CapteP190671"/>
    <property type="gene ID" value="CapteG190671"/>
</dbReference>
<keyword evidence="4" id="KW-0732">Signal</keyword>
<evidence type="ECO:0000256" key="4">
    <source>
        <dbReference type="SAM" id="SignalP"/>
    </source>
</evidence>
<evidence type="ECO:0000259" key="5">
    <source>
        <dbReference type="Pfam" id="PF04577"/>
    </source>
</evidence>
<dbReference type="Proteomes" id="UP000014760">
    <property type="component" value="Unassembled WGS sequence"/>
</dbReference>
<reference evidence="6 8" key="2">
    <citation type="journal article" date="2013" name="Nature">
        <title>Insights into bilaterian evolution from three spiralian genomes.</title>
        <authorList>
            <person name="Simakov O."/>
            <person name="Marletaz F."/>
            <person name="Cho S.J."/>
            <person name="Edsinger-Gonzales E."/>
            <person name="Havlak P."/>
            <person name="Hellsten U."/>
            <person name="Kuo D.H."/>
            <person name="Larsson T."/>
            <person name="Lv J."/>
            <person name="Arendt D."/>
            <person name="Savage R."/>
            <person name="Osoegawa K."/>
            <person name="de Jong P."/>
            <person name="Grimwood J."/>
            <person name="Chapman J.A."/>
            <person name="Shapiro H."/>
            <person name="Aerts A."/>
            <person name="Otillar R.P."/>
            <person name="Terry A.Y."/>
            <person name="Boore J.L."/>
            <person name="Grigoriev I.V."/>
            <person name="Lindberg D.R."/>
            <person name="Seaver E.C."/>
            <person name="Weisblat D.A."/>
            <person name="Putnam N.H."/>
            <person name="Rokhsar D.S."/>
        </authorList>
    </citation>
    <scope>NUCLEOTIDE SEQUENCE</scope>
    <source>
        <strain evidence="6 8">I ESC-2004</strain>
    </source>
</reference>
<keyword evidence="2" id="KW-0808">Transferase</keyword>
<proteinExistence type="predicted"/>
<dbReference type="OMA" id="MIIPEAN"/>
<evidence type="ECO:0000256" key="2">
    <source>
        <dbReference type="ARBA" id="ARBA00022679"/>
    </source>
</evidence>
<evidence type="ECO:0000256" key="3">
    <source>
        <dbReference type="ARBA" id="ARBA00023180"/>
    </source>
</evidence>
<gene>
    <name evidence="6" type="ORF">CAPTEDRAFT_190671</name>
</gene>
<reference evidence="7" key="3">
    <citation type="submission" date="2015-06" db="UniProtKB">
        <authorList>
            <consortium name="EnsemblMetazoa"/>
        </authorList>
    </citation>
    <scope>IDENTIFICATION</scope>
</reference>
<feature type="signal peptide" evidence="4">
    <location>
        <begin position="1"/>
        <end position="20"/>
    </location>
</feature>
<dbReference type="InterPro" id="IPR049625">
    <property type="entry name" value="Glyco_transf_61_cat"/>
</dbReference>
<evidence type="ECO:0000313" key="7">
    <source>
        <dbReference type="EnsemblMetazoa" id="CapteP190671"/>
    </source>
</evidence>
<dbReference type="PANTHER" id="PTHR20961">
    <property type="entry name" value="GLYCOSYLTRANSFERASE"/>
    <property type="match status" value="1"/>
</dbReference>
<name>R7T5X7_CAPTE</name>
<dbReference type="GO" id="GO:0016757">
    <property type="term" value="F:glycosyltransferase activity"/>
    <property type="evidence" value="ECO:0007669"/>
    <property type="project" value="UniProtKB-KW"/>
</dbReference>
<sequence length="416" mass="48267">MRCALRASLLCVLLFQLCLIAYIVMKNQSHPKWTAHPAVHVGYIVSILDNLKEYHTRSKLLVNAPGNNIILKYPDFKYTIPHFISVEDEDMFKHHHDDDLNTNRDYDHLTGIIHTENFSKSAISSECGWTRLLHENSNSNQPIKNIPRYDVIRQNSNGPMRDRDILVPLFVPQGYTYQHFIDGVLPKLMQIRPILHLRHLKFILEYPPRRDHAIVWQILLKLGIQRSRIIYKSELQEFNELPLLLDTCVTPPIHPILLNIARDSIGINNHEYIDYVILISRIGSHNPGRRIINKRETVHFLKERFPKNFFVFKGSTDLDKHASLFARTKLMIGVHGAGLYNMLLCNSKTTILEIMPIDKGSLLPNLSTDIFWKMASSIGQNYWRIYVERIDSHSNVNIPLKTMIKFLSLANITNKN</sequence>
<organism evidence="6">
    <name type="scientific">Capitella teleta</name>
    <name type="common">Polychaete worm</name>
    <dbReference type="NCBI Taxonomy" id="283909"/>
    <lineage>
        <taxon>Eukaryota</taxon>
        <taxon>Metazoa</taxon>
        <taxon>Spiralia</taxon>
        <taxon>Lophotrochozoa</taxon>
        <taxon>Annelida</taxon>
        <taxon>Polychaeta</taxon>
        <taxon>Sedentaria</taxon>
        <taxon>Scolecida</taxon>
        <taxon>Capitellidae</taxon>
        <taxon>Capitella</taxon>
    </lineage>
</organism>
<dbReference type="AlphaFoldDB" id="R7T5X7"/>
<dbReference type="HOGENOM" id="CLU_660978_0_0_1"/>
<dbReference type="EMBL" id="AMQN01003376">
    <property type="status" value="NOT_ANNOTATED_CDS"/>
    <property type="molecule type" value="Genomic_DNA"/>
</dbReference>